<organism evidence="2 3">
    <name type="scientific">Salvia divinorum</name>
    <name type="common">Maria pastora</name>
    <name type="synonym">Diviner's sage</name>
    <dbReference type="NCBI Taxonomy" id="28513"/>
    <lineage>
        <taxon>Eukaryota</taxon>
        <taxon>Viridiplantae</taxon>
        <taxon>Streptophyta</taxon>
        <taxon>Embryophyta</taxon>
        <taxon>Tracheophyta</taxon>
        <taxon>Spermatophyta</taxon>
        <taxon>Magnoliopsida</taxon>
        <taxon>eudicotyledons</taxon>
        <taxon>Gunneridae</taxon>
        <taxon>Pentapetalae</taxon>
        <taxon>asterids</taxon>
        <taxon>lamiids</taxon>
        <taxon>Lamiales</taxon>
        <taxon>Lamiaceae</taxon>
        <taxon>Nepetoideae</taxon>
        <taxon>Mentheae</taxon>
        <taxon>Salviinae</taxon>
        <taxon>Salvia</taxon>
        <taxon>Salvia subgen. Calosphace</taxon>
    </lineage>
</organism>
<dbReference type="GO" id="GO:0050512">
    <property type="term" value="F:lactosylceramide 4-alpha-galactosyltransferase activity"/>
    <property type="evidence" value="ECO:0007669"/>
    <property type="project" value="UniProtKB-EC"/>
</dbReference>
<accession>A0ABD1HUM1</accession>
<dbReference type="Pfam" id="PF04572">
    <property type="entry name" value="Gb3_synth"/>
    <property type="match status" value="1"/>
</dbReference>
<evidence type="ECO:0000313" key="3">
    <source>
        <dbReference type="Proteomes" id="UP001567538"/>
    </source>
</evidence>
<dbReference type="Pfam" id="PF04488">
    <property type="entry name" value="Gly_transf_sug"/>
    <property type="match status" value="1"/>
</dbReference>
<dbReference type="InterPro" id="IPR029044">
    <property type="entry name" value="Nucleotide-diphossugar_trans"/>
</dbReference>
<gene>
    <name evidence="2" type="ORF">AAHA92_10440</name>
</gene>
<dbReference type="Proteomes" id="UP001567538">
    <property type="component" value="Unassembled WGS sequence"/>
</dbReference>
<keyword evidence="2" id="KW-0328">Glycosyltransferase</keyword>
<dbReference type="AlphaFoldDB" id="A0ABD1HUM1"/>
<name>A0ABD1HUM1_SALDI</name>
<comment type="caution">
    <text evidence="2">The sequence shown here is derived from an EMBL/GenBank/DDBJ whole genome shotgun (WGS) entry which is preliminary data.</text>
</comment>
<evidence type="ECO:0000259" key="1">
    <source>
        <dbReference type="Pfam" id="PF04572"/>
    </source>
</evidence>
<keyword evidence="2" id="KW-0808">Transferase</keyword>
<dbReference type="PANTHER" id="PTHR46781:SF5">
    <property type="entry name" value="ALPHA 1,4-GLYCOSYLTRANSFERASE FAMILY PROTEIN"/>
    <property type="match status" value="1"/>
</dbReference>
<proteinExistence type="predicted"/>
<dbReference type="InterPro" id="IPR007652">
    <property type="entry name" value="A1-4-GlycosylTfrase_dom"/>
</dbReference>
<dbReference type="InterPro" id="IPR007577">
    <property type="entry name" value="GlycoTrfase_DXD_sugar-bd_CS"/>
</dbReference>
<keyword evidence="3" id="KW-1185">Reference proteome</keyword>
<dbReference type="EC" id="2.4.1.228" evidence="2"/>
<dbReference type="EMBL" id="JBEAFC010000004">
    <property type="protein sequence ID" value="KAL1560190.1"/>
    <property type="molecule type" value="Genomic_DNA"/>
</dbReference>
<dbReference type="PANTHER" id="PTHR46781">
    <property type="entry name" value="ALPHA 1,4-GLYCOSYLTRANSFERASE FAMILY PROTEIN"/>
    <property type="match status" value="1"/>
</dbReference>
<dbReference type="InterPro" id="IPR044789">
    <property type="entry name" value="Put_A1-4-GlycosylTfrase_plant"/>
</dbReference>
<reference evidence="2 3" key="1">
    <citation type="submission" date="2024-06" db="EMBL/GenBank/DDBJ databases">
        <title>A chromosome level genome sequence of Diviner's sage (Salvia divinorum).</title>
        <authorList>
            <person name="Ford S.A."/>
            <person name="Ro D.-K."/>
            <person name="Ness R.W."/>
            <person name="Phillips M.A."/>
        </authorList>
    </citation>
    <scope>NUCLEOTIDE SEQUENCE [LARGE SCALE GENOMIC DNA]</scope>
    <source>
        <strain evidence="2">SAF-2024a</strain>
        <tissue evidence="2">Leaf</tissue>
    </source>
</reference>
<dbReference type="Gene3D" id="3.90.550.20">
    <property type="match status" value="1"/>
</dbReference>
<feature type="domain" description="Alpha 1,4-glycosyltransferase" evidence="1">
    <location>
        <begin position="295"/>
        <end position="409"/>
    </location>
</feature>
<dbReference type="SUPFAM" id="SSF53448">
    <property type="entry name" value="Nucleotide-diphospho-sugar transferases"/>
    <property type="match status" value="1"/>
</dbReference>
<sequence>MDNIPTIMSQLLLIWQRGKISFCAFLSLLFLCPLAYNGAAIFCISFSFPGKTPPEPASFLPEYVPPLPSIEKETSGANLTTVLPLLHSNQNMVVSMKRTTLHRPNRKRFDDEVAKILLSEAVKKRFELKVIKFFKRNSCKFRFFMTWISSVESFGDRELLCVESVFKTHPNGCLIIASNSLDSLQGRLILKPFSDMGFKVAAITPDFSYLLRNTAAAAWYNRLKRGNVNPGEISLGQNLSNLLRIGLLYRFGGIYLDTDVLVLKSFGELRNAIGAQSSDLATGNWSRLNNAVMVFDKGHPVVLEFMEEFAHTFDGNRWGHNGPYLVSRVVARLSGRPRFDLTVLPPVAFYPVRWNRIGGLFEGAKGLSHSKWMVAKLRQIRSQSFAVHLWNKQSRQFKVEEGSIIQHLMFSSRVVKNSSVFE</sequence>
<evidence type="ECO:0000313" key="2">
    <source>
        <dbReference type="EMBL" id="KAL1560190.1"/>
    </source>
</evidence>
<protein>
    <submittedName>
        <fullName evidence="2">Lactosylceramide 4-alpha-galactosyltransferase</fullName>
        <ecNumber evidence="2">2.4.1.228</ecNumber>
    </submittedName>
</protein>